<evidence type="ECO:0008006" key="4">
    <source>
        <dbReference type="Google" id="ProtNLM"/>
    </source>
</evidence>
<keyword evidence="3" id="KW-1185">Reference proteome</keyword>
<dbReference type="PANTHER" id="PTHR36455:SF1">
    <property type="entry name" value="BLR8292 PROTEIN"/>
    <property type="match status" value="1"/>
</dbReference>
<organism evidence="2 3">
    <name type="scientific">Herbinix hemicellulosilytica</name>
    <dbReference type="NCBI Taxonomy" id="1564487"/>
    <lineage>
        <taxon>Bacteria</taxon>
        <taxon>Bacillati</taxon>
        <taxon>Bacillota</taxon>
        <taxon>Clostridia</taxon>
        <taxon>Lachnospirales</taxon>
        <taxon>Lachnospiraceae</taxon>
        <taxon>Herbinix</taxon>
    </lineage>
</organism>
<dbReference type="EMBL" id="CVTD020000032">
    <property type="protein sequence ID" value="CRZ35892.1"/>
    <property type="molecule type" value="Genomic_DNA"/>
</dbReference>
<evidence type="ECO:0000313" key="2">
    <source>
        <dbReference type="EMBL" id="CRZ35892.1"/>
    </source>
</evidence>
<dbReference type="OrthoDB" id="4956084at2"/>
<dbReference type="PANTHER" id="PTHR36455">
    <property type="match status" value="1"/>
</dbReference>
<dbReference type="InterPro" id="IPR008878">
    <property type="entry name" value="Transposase_IS66_Orf2"/>
</dbReference>
<gene>
    <name evidence="1" type="ORF">HHT355_0718</name>
    <name evidence="2" type="ORF">HHT355_2713</name>
</gene>
<dbReference type="Proteomes" id="UP000236497">
    <property type="component" value="Unassembled WGS sequence"/>
</dbReference>
<dbReference type="NCBIfam" id="NF033819">
    <property type="entry name" value="IS66_TnpB"/>
    <property type="match status" value="1"/>
</dbReference>
<evidence type="ECO:0000313" key="1">
    <source>
        <dbReference type="EMBL" id="CRZ33921.1"/>
    </source>
</evidence>
<dbReference type="EMBL" id="CVTD020000010">
    <property type="protein sequence ID" value="CRZ33921.1"/>
    <property type="molecule type" value="Genomic_DNA"/>
</dbReference>
<sequence>MLNDASGFSEVYIACGYTDMRLGIDGLAAIVKNTFHLNPFHEGVLFLFCGRRTDRIKGLLFEGDGFLLLYKRLENARFQWPRNEAEMKQLTPQQFKWLMEGLAIEQKKAIRKIAPVSIC</sequence>
<dbReference type="Pfam" id="PF05717">
    <property type="entry name" value="TnpB_IS66"/>
    <property type="match status" value="1"/>
</dbReference>
<dbReference type="RefSeq" id="WP_103202058.1">
    <property type="nucleotide sequence ID" value="NZ_CVTD020000010.1"/>
</dbReference>
<name>A0A0H5SK54_HERHM</name>
<reference evidence="2 3" key="1">
    <citation type="submission" date="2015-06" db="EMBL/GenBank/DDBJ databases">
        <authorList>
            <person name="Wibberg Daniel"/>
        </authorList>
    </citation>
    <scope>NUCLEOTIDE SEQUENCE [LARGE SCALE GENOMIC DNA]</scope>
    <source>
        <strain evidence="2 3">T3/55T</strain>
    </source>
</reference>
<proteinExistence type="predicted"/>
<dbReference type="AlphaFoldDB" id="A0A0H5SK54"/>
<accession>A0A0H5SK54</accession>
<protein>
    <recommendedName>
        <fullName evidence="4">Transposase</fullName>
    </recommendedName>
</protein>
<evidence type="ECO:0000313" key="3">
    <source>
        <dbReference type="Proteomes" id="UP000236497"/>
    </source>
</evidence>